<dbReference type="EC" id="5.6.2.3" evidence="1"/>
<protein>
    <recommendedName>
        <fullName evidence="1">ATP-dependent DNA helicase</fullName>
        <ecNumber evidence="1">5.6.2.3</ecNumber>
    </recommendedName>
</protein>
<feature type="domain" description="DNA helicase Pif1-like 2B" evidence="3">
    <location>
        <begin position="754"/>
        <end position="799"/>
    </location>
</feature>
<proteinExistence type="inferred from homology"/>
<keyword evidence="1" id="KW-0347">Helicase</keyword>
<sequence>MIDTVISAEIPDQTIDLGLFEVVTINMIHGPCGDINRNSLCMIDGKCSKSFPKQLIAETITGDDGYPQYRRRSTEDNGKSTVIKIKNQDVEIDNRWIVPYSPMLSKMFNAHINVCCNSVKSIKYICKYVNKGSDMAVFGVAPENNHDEILQYQMGRYISTNEAVWRNLSFPIHDRHPVVVHLAVHLENGQRVYYTAANAEQRVVEPPVTTLTAYFQLCETDEFSKTLLYSEVPHYFTWNAPTKKFQRRKQGTPVDGYPGIFRTDALGRICTVSPANVECFYLRLLLVNVHGPQSFKHLRTVNGQLCATYREACQHLHLLEDDTHWDATLRDASIVSPPIQIRMLFAIIISTCFPSNPLELWNKYKDFMAEDILIRLRHRSNDPALLLTLEMYNEALIMIEDLCLTIANKALGQLGLTPPNRPMHDLFERELQRELQFDRNELRAFVQTYTPQLNDQQKYVYDTVMQAVNGNTGGLYFLDAPGGTGKTFLISLILATIRSEQKIALALASSGIAATLLDGDRTAHSALKLPLNMQAIETPTGNISKSSGMAKVLQQTSIILWDECPMAHKKSLETLNRTLQDLRRSLQLFGGALILLSGDFRQTLPVIPRSTPADEINACLKSSFLWAHLQMLLLTTNMRVRLQNDSSARKFSKQLLKIGDGKMASDQNGFITLPNNFSIIVSSKEELIDRVFPNIAQNHNNHDWLRERAILAPKNVNVNEINFHIQEKLPGNSETYKSIDTAMNDEDAVNYPVEFLNSLEPPGMPPHNFNLKVGSLIILLRNLNAPKLCNGMRLSVKKLMPNLIQATILTGKAKGEIVLIPRIPLIPTDMPFEFKRLQFPVRLSFAMTVNKAQGQTLKI</sequence>
<comment type="catalytic activity">
    <reaction evidence="1">
        <text>ATP + H2O = ADP + phosphate + H(+)</text>
        <dbReference type="Rhea" id="RHEA:13065"/>
        <dbReference type="ChEBI" id="CHEBI:15377"/>
        <dbReference type="ChEBI" id="CHEBI:15378"/>
        <dbReference type="ChEBI" id="CHEBI:30616"/>
        <dbReference type="ChEBI" id="CHEBI:43474"/>
        <dbReference type="ChEBI" id="CHEBI:456216"/>
        <dbReference type="EC" id="5.6.2.3"/>
    </reaction>
</comment>
<gene>
    <name evidence="5" type="primary">LOC125779250</name>
</gene>
<comment type="similarity">
    <text evidence="1">Belongs to the helicase family.</text>
</comment>
<evidence type="ECO:0000259" key="2">
    <source>
        <dbReference type="Pfam" id="PF05970"/>
    </source>
</evidence>
<dbReference type="Pfam" id="PF21530">
    <property type="entry name" value="Pif1_2B_dom"/>
    <property type="match status" value="1"/>
</dbReference>
<organism evidence="4 5">
    <name type="scientific">Bactrocera dorsalis</name>
    <name type="common">Oriental fruit fly</name>
    <name type="synonym">Dacus dorsalis</name>
    <dbReference type="NCBI Taxonomy" id="27457"/>
    <lineage>
        <taxon>Eukaryota</taxon>
        <taxon>Metazoa</taxon>
        <taxon>Ecdysozoa</taxon>
        <taxon>Arthropoda</taxon>
        <taxon>Hexapoda</taxon>
        <taxon>Insecta</taxon>
        <taxon>Pterygota</taxon>
        <taxon>Neoptera</taxon>
        <taxon>Endopterygota</taxon>
        <taxon>Diptera</taxon>
        <taxon>Brachycera</taxon>
        <taxon>Muscomorpha</taxon>
        <taxon>Tephritoidea</taxon>
        <taxon>Tephritidae</taxon>
        <taxon>Bactrocera</taxon>
        <taxon>Bactrocera</taxon>
    </lineage>
</organism>
<reference evidence="5" key="1">
    <citation type="submission" date="2025-08" db="UniProtKB">
        <authorList>
            <consortium name="RefSeq"/>
        </authorList>
    </citation>
    <scope>IDENTIFICATION</scope>
    <source>
        <tissue evidence="5">Adult</tissue>
    </source>
</reference>
<keyword evidence="1" id="KW-0233">DNA recombination</keyword>
<dbReference type="PANTHER" id="PTHR10492">
    <property type="match status" value="1"/>
</dbReference>
<dbReference type="Pfam" id="PF05970">
    <property type="entry name" value="PIF1"/>
    <property type="match status" value="1"/>
</dbReference>
<keyword evidence="1" id="KW-0227">DNA damage</keyword>
<evidence type="ECO:0000313" key="5">
    <source>
        <dbReference type="RefSeq" id="XP_049315847.1"/>
    </source>
</evidence>
<keyword evidence="1" id="KW-0378">Hydrolase</keyword>
<evidence type="ECO:0000259" key="3">
    <source>
        <dbReference type="Pfam" id="PF21530"/>
    </source>
</evidence>
<evidence type="ECO:0000313" key="4">
    <source>
        <dbReference type="Proteomes" id="UP001652620"/>
    </source>
</evidence>
<dbReference type="InterPro" id="IPR010285">
    <property type="entry name" value="DNA_helicase_pif1-like_DEAD"/>
</dbReference>
<evidence type="ECO:0000256" key="1">
    <source>
        <dbReference type="RuleBase" id="RU363044"/>
    </source>
</evidence>
<accession>A0ABM3K2Z7</accession>
<feature type="domain" description="DNA helicase Pif1-like DEAD-box helicase" evidence="2">
    <location>
        <begin position="452"/>
        <end position="667"/>
    </location>
</feature>
<dbReference type="Gene3D" id="3.40.50.300">
    <property type="entry name" value="P-loop containing nucleotide triphosphate hydrolases"/>
    <property type="match status" value="1"/>
</dbReference>
<keyword evidence="1" id="KW-0547">Nucleotide-binding</keyword>
<name>A0ABM3K2Z7_BACDO</name>
<comment type="cofactor">
    <cofactor evidence="1">
        <name>Mg(2+)</name>
        <dbReference type="ChEBI" id="CHEBI:18420"/>
    </cofactor>
</comment>
<keyword evidence="1" id="KW-0067">ATP-binding</keyword>
<dbReference type="InterPro" id="IPR049163">
    <property type="entry name" value="Pif1-like_2B_dom"/>
</dbReference>
<keyword evidence="4" id="KW-1185">Reference proteome</keyword>
<dbReference type="Proteomes" id="UP001652620">
    <property type="component" value="Chromosome 6"/>
</dbReference>
<dbReference type="GeneID" id="125779250"/>
<dbReference type="RefSeq" id="XP_049315847.1">
    <property type="nucleotide sequence ID" value="XM_049459890.1"/>
</dbReference>
<dbReference type="InterPro" id="IPR027417">
    <property type="entry name" value="P-loop_NTPase"/>
</dbReference>
<dbReference type="SUPFAM" id="SSF52540">
    <property type="entry name" value="P-loop containing nucleoside triphosphate hydrolases"/>
    <property type="match status" value="2"/>
</dbReference>
<keyword evidence="1" id="KW-0234">DNA repair</keyword>
<dbReference type="PANTHER" id="PTHR10492:SF57">
    <property type="entry name" value="ATP-DEPENDENT DNA HELICASE"/>
    <property type="match status" value="1"/>
</dbReference>